<evidence type="ECO:0000256" key="2">
    <source>
        <dbReference type="ARBA" id="ARBA00023125"/>
    </source>
</evidence>
<dbReference type="PANTHER" id="PTHR47894:SF4">
    <property type="entry name" value="HTH-TYPE TRANSCRIPTIONAL REGULATOR GADX"/>
    <property type="match status" value="1"/>
</dbReference>
<dbReference type="Proteomes" id="UP000617634">
    <property type="component" value="Unassembled WGS sequence"/>
</dbReference>
<dbReference type="Gene3D" id="1.10.10.60">
    <property type="entry name" value="Homeodomain-like"/>
    <property type="match status" value="1"/>
</dbReference>
<accession>A0A931HB93</accession>
<dbReference type="GO" id="GO:0005829">
    <property type="term" value="C:cytosol"/>
    <property type="evidence" value="ECO:0007669"/>
    <property type="project" value="TreeGrafter"/>
</dbReference>
<dbReference type="GO" id="GO:0000976">
    <property type="term" value="F:transcription cis-regulatory region binding"/>
    <property type="evidence" value="ECO:0007669"/>
    <property type="project" value="TreeGrafter"/>
</dbReference>
<dbReference type="GO" id="GO:0003700">
    <property type="term" value="F:DNA-binding transcription factor activity"/>
    <property type="evidence" value="ECO:0007669"/>
    <property type="project" value="InterPro"/>
</dbReference>
<dbReference type="RefSeq" id="WP_197162204.1">
    <property type="nucleotide sequence ID" value="NZ_JADZGI010000001.1"/>
</dbReference>
<dbReference type="PANTHER" id="PTHR47894">
    <property type="entry name" value="HTH-TYPE TRANSCRIPTIONAL REGULATOR GADX"/>
    <property type="match status" value="1"/>
</dbReference>
<organism evidence="5 6">
    <name type="scientific">Novosphingobium aureum</name>
    <dbReference type="NCBI Taxonomy" id="2792964"/>
    <lineage>
        <taxon>Bacteria</taxon>
        <taxon>Pseudomonadati</taxon>
        <taxon>Pseudomonadota</taxon>
        <taxon>Alphaproteobacteria</taxon>
        <taxon>Sphingomonadales</taxon>
        <taxon>Sphingomonadaceae</taxon>
        <taxon>Novosphingobium</taxon>
    </lineage>
</organism>
<dbReference type="EMBL" id="JADZGI010000001">
    <property type="protein sequence ID" value="MBH0112594.1"/>
    <property type="molecule type" value="Genomic_DNA"/>
</dbReference>
<evidence type="ECO:0000313" key="5">
    <source>
        <dbReference type="EMBL" id="MBH0112594.1"/>
    </source>
</evidence>
<evidence type="ECO:0000313" key="6">
    <source>
        <dbReference type="Proteomes" id="UP000617634"/>
    </source>
</evidence>
<evidence type="ECO:0000256" key="1">
    <source>
        <dbReference type="ARBA" id="ARBA00023015"/>
    </source>
</evidence>
<dbReference type="InterPro" id="IPR018060">
    <property type="entry name" value="HTH_AraC"/>
</dbReference>
<dbReference type="Pfam" id="PF12833">
    <property type="entry name" value="HTH_18"/>
    <property type="match status" value="1"/>
</dbReference>
<dbReference type="Pfam" id="PF12625">
    <property type="entry name" value="Arabinose_bd"/>
    <property type="match status" value="1"/>
</dbReference>
<proteinExistence type="predicted"/>
<dbReference type="InterPro" id="IPR032687">
    <property type="entry name" value="AraC-type_N"/>
</dbReference>
<dbReference type="InterPro" id="IPR009057">
    <property type="entry name" value="Homeodomain-like_sf"/>
</dbReference>
<dbReference type="SUPFAM" id="SSF46689">
    <property type="entry name" value="Homeodomain-like"/>
    <property type="match status" value="1"/>
</dbReference>
<dbReference type="PRINTS" id="PR00032">
    <property type="entry name" value="HTHARAC"/>
</dbReference>
<keyword evidence="3" id="KW-0804">Transcription</keyword>
<keyword evidence="1" id="KW-0805">Transcription regulation</keyword>
<name>A0A931HB93_9SPHN</name>
<sequence>MDVAALFARKAIAQTNRNEADAALAQVGLTHGQLDDPQKGIPIERYFALLEVLALQEQPEIGFHMRAARSMRCEDFGPIGLTIRAAPTLRRSFERLGRYARFYNPVSNFALEESGDTVLWTRRSPPATSDGFRISNEAAFGTFVALWRDANGDGFCPAAVQFEHRAIGNRAPLEAYFRCPVHHGAEIDAIVIRQGDLDQPNRIGDQHIWTFLSQHLAGLLDDAQPEQIDRQVVMQIARNLSEGVPRLDGIAREMGMSHRTLQRRLAEAGHKFQSLVDEARRETALDLVGQGKHSLAEVAFLTGFAEQSSFTRAFKRWSGKTPRAYRGETQHAAEARA</sequence>
<gene>
    <name evidence="5" type="ORF">I5E68_06455</name>
</gene>
<reference evidence="5" key="1">
    <citation type="submission" date="2020-11" db="EMBL/GenBank/DDBJ databases">
        <title>Novosphingobium aureum sp. nov., a marine bacterium isolated from sediment of a salt flat.</title>
        <authorList>
            <person name="Yoo Y."/>
            <person name="Kim J.-J."/>
        </authorList>
    </citation>
    <scope>NUCLEOTIDE SEQUENCE</scope>
    <source>
        <strain evidence="5">YJ-S2-02</strain>
    </source>
</reference>
<evidence type="ECO:0000259" key="4">
    <source>
        <dbReference type="PROSITE" id="PS01124"/>
    </source>
</evidence>
<dbReference type="SMART" id="SM00342">
    <property type="entry name" value="HTH_ARAC"/>
    <property type="match status" value="1"/>
</dbReference>
<evidence type="ECO:0000256" key="3">
    <source>
        <dbReference type="ARBA" id="ARBA00023163"/>
    </source>
</evidence>
<dbReference type="AlphaFoldDB" id="A0A931HB93"/>
<comment type="caution">
    <text evidence="5">The sequence shown here is derived from an EMBL/GenBank/DDBJ whole genome shotgun (WGS) entry which is preliminary data.</text>
</comment>
<protein>
    <submittedName>
        <fullName evidence="5">AraC family transcriptional regulator</fullName>
    </submittedName>
</protein>
<feature type="domain" description="HTH araC/xylS-type" evidence="4">
    <location>
        <begin position="230"/>
        <end position="328"/>
    </location>
</feature>
<dbReference type="InterPro" id="IPR020449">
    <property type="entry name" value="Tscrpt_reg_AraC-type_HTH"/>
</dbReference>
<keyword evidence="2" id="KW-0238">DNA-binding</keyword>
<keyword evidence="6" id="KW-1185">Reference proteome</keyword>
<dbReference type="PROSITE" id="PS01124">
    <property type="entry name" value="HTH_ARAC_FAMILY_2"/>
    <property type="match status" value="1"/>
</dbReference>